<dbReference type="EMBL" id="JADCNM010000005">
    <property type="protein sequence ID" value="KAG0482884.1"/>
    <property type="molecule type" value="Genomic_DNA"/>
</dbReference>
<evidence type="ECO:0000313" key="4">
    <source>
        <dbReference type="Proteomes" id="UP000639772"/>
    </source>
</evidence>
<dbReference type="PANTHER" id="PTHR33739">
    <property type="entry name" value="OS07G0681500 PROTEIN"/>
    <property type="match status" value="1"/>
</dbReference>
<dbReference type="OrthoDB" id="625764at2759"/>
<dbReference type="GO" id="GO:0016592">
    <property type="term" value="C:mediator complex"/>
    <property type="evidence" value="ECO:0007669"/>
    <property type="project" value="InterPro"/>
</dbReference>
<keyword evidence="2" id="KW-0812">Transmembrane</keyword>
<gene>
    <name evidence="3" type="ORF">HPP92_010968</name>
</gene>
<dbReference type="InterPro" id="IPR039638">
    <property type="entry name" value="MED33A/B"/>
</dbReference>
<feature type="compositionally biased region" description="Low complexity" evidence="1">
    <location>
        <begin position="441"/>
        <end position="456"/>
    </location>
</feature>
<evidence type="ECO:0008006" key="5">
    <source>
        <dbReference type="Google" id="ProtNLM"/>
    </source>
</evidence>
<feature type="transmembrane region" description="Helical" evidence="2">
    <location>
        <begin position="766"/>
        <end position="788"/>
    </location>
</feature>
<keyword evidence="2" id="KW-0472">Membrane</keyword>
<accession>A0A835R1Y3</accession>
<feature type="region of interest" description="Disordered" evidence="1">
    <location>
        <begin position="435"/>
        <end position="457"/>
    </location>
</feature>
<comment type="caution">
    <text evidence="3">The sequence shown here is derived from an EMBL/GenBank/DDBJ whole genome shotgun (WGS) entry which is preliminary data.</text>
</comment>
<sequence>MAAAWSGVAEFTKAAQEKGMEAVTWAVHISASMASAGVTPPSPELAHVLVSHICWDNDVPYAWKYLEKAIAFSLAPPMLLLALLTSRVIRNRHSRAAAYRLYLEILSRHAFSYASQIRWPNFKKPSHWGSFTQRLCLLSTNSSAFRNLSVAPDAMQQLLFDGFGRPRKSNLRREFCAVIAPGFMTDSGGQCHGANSSIWIPIDLYLEDCIDGAVAATNAIEILSGLVKILQAVNGTTWHDAFLGLWMASLDLCKELVPTLQTSFETEYVAEKLRQNVPELAAALMAICDAFGACVPNVVWTTAGEEITAHSVFSNAFILLLRLWKFNHPPLEYCVLGDGAPVGSQLTPEYLLLLRNAHLHACCNLSKNHCSNDLSTTCSSLAQPIFVDSFPKLKVWYRQHQACLASTLSGLVHGTPVHQNVDGLLNMMFRKTNKGSSQSIGAGTSGSSLSNSSGPGNEDNYVRPLLPAWDIMEAVPFVVDAALTACSHGRLYPRELATGLKDLADFLPASLATIVSYFSAEVTRGVWKPAFMNGTDWPSPAANLSIVEEHIKKIVAATGVDVPSLVAGGSSQATLPLPLAAFVSLTITYKLDKASERFLNLAGPALENLAASCPWPSMPIVAALWTQKVKRWFDFLVFSASRTVFHHNNDAVVQLLRSCFTATLGLSNAQISTNGGVGCLLGHGFGSHVCGGLSPVAPGILYLRVYRCIKDIIILTEEILSLLMQNVEDVAESVLSKERVEKQKKTKHGLRYGQVSLGTAMTQVKAAAALGATLVWLSGGSCLIQGLFHEMLPSWFLAAHELDKDGKCGGLVYMLGGYALAYFSMLCGMFAWGVDCSTMARRRPRVVEAHMEFLASAMDGKISLGCNLALWRAYVSGFLGLMVVCAPNWVLEVNLGVLKRLSRGLRQWNEDELALALLRNGGVEAMGAAAEMILTFEQ</sequence>
<keyword evidence="2" id="KW-1133">Transmembrane helix</keyword>
<evidence type="ECO:0000256" key="2">
    <source>
        <dbReference type="SAM" id="Phobius"/>
    </source>
</evidence>
<evidence type="ECO:0000313" key="3">
    <source>
        <dbReference type="EMBL" id="KAG0482884.1"/>
    </source>
</evidence>
<dbReference type="PANTHER" id="PTHR33739:SF5">
    <property type="entry name" value="MEDIATOR OF RNA POLYMERASE II TRANSCRIPTION SUBUNIT 33A"/>
    <property type="match status" value="1"/>
</dbReference>
<proteinExistence type="predicted"/>
<reference evidence="3 4" key="1">
    <citation type="journal article" date="2020" name="Nat. Food">
        <title>A phased Vanilla planifolia genome enables genetic improvement of flavour and production.</title>
        <authorList>
            <person name="Hasing T."/>
            <person name="Tang H."/>
            <person name="Brym M."/>
            <person name="Khazi F."/>
            <person name="Huang T."/>
            <person name="Chambers A.H."/>
        </authorList>
    </citation>
    <scope>NUCLEOTIDE SEQUENCE [LARGE SCALE GENOMIC DNA]</scope>
    <source>
        <tissue evidence="3">Leaf</tissue>
    </source>
</reference>
<protein>
    <recommendedName>
        <fullName evidence="5">Mediator of RNA polymerase II transcription subunit 33A</fullName>
    </recommendedName>
</protein>
<feature type="transmembrane region" description="Helical" evidence="2">
    <location>
        <begin position="877"/>
        <end position="898"/>
    </location>
</feature>
<organism evidence="3 4">
    <name type="scientific">Vanilla planifolia</name>
    <name type="common">Vanilla</name>
    <dbReference type="NCBI Taxonomy" id="51239"/>
    <lineage>
        <taxon>Eukaryota</taxon>
        <taxon>Viridiplantae</taxon>
        <taxon>Streptophyta</taxon>
        <taxon>Embryophyta</taxon>
        <taxon>Tracheophyta</taxon>
        <taxon>Spermatophyta</taxon>
        <taxon>Magnoliopsida</taxon>
        <taxon>Liliopsida</taxon>
        <taxon>Asparagales</taxon>
        <taxon>Orchidaceae</taxon>
        <taxon>Vanilloideae</taxon>
        <taxon>Vanilleae</taxon>
        <taxon>Vanilla</taxon>
    </lineage>
</organism>
<dbReference type="Proteomes" id="UP000639772">
    <property type="component" value="Unassembled WGS sequence"/>
</dbReference>
<evidence type="ECO:0000256" key="1">
    <source>
        <dbReference type="SAM" id="MobiDB-lite"/>
    </source>
</evidence>
<name>A0A835R1Y3_VANPL</name>
<feature type="transmembrane region" description="Helical" evidence="2">
    <location>
        <begin position="811"/>
        <end position="832"/>
    </location>
</feature>
<dbReference type="AlphaFoldDB" id="A0A835R1Y3"/>
<dbReference type="GO" id="GO:2000762">
    <property type="term" value="P:regulation of phenylpropanoid metabolic process"/>
    <property type="evidence" value="ECO:0007669"/>
    <property type="project" value="InterPro"/>
</dbReference>